<dbReference type="SMART" id="SM00320">
    <property type="entry name" value="WD40"/>
    <property type="match status" value="7"/>
</dbReference>
<evidence type="ECO:0000256" key="1">
    <source>
        <dbReference type="ARBA" id="ARBA00004123"/>
    </source>
</evidence>
<evidence type="ECO:0000256" key="10">
    <source>
        <dbReference type="SAM" id="MobiDB-lite"/>
    </source>
</evidence>
<keyword evidence="6" id="KW-0539">Nucleus</keyword>
<dbReference type="PANTHER" id="PTHR19855:SF12">
    <property type="entry name" value="WD REPEAT-CONTAINING PROTEIN 37"/>
    <property type="match status" value="1"/>
</dbReference>
<dbReference type="Gene3D" id="2.130.10.10">
    <property type="entry name" value="YVTN repeat-like/Quinoprotein amine dehydrogenase"/>
    <property type="match status" value="3"/>
</dbReference>
<dbReference type="PANTHER" id="PTHR19855">
    <property type="entry name" value="WD40 REPEAT PROTEIN 12, 37"/>
    <property type="match status" value="1"/>
</dbReference>
<dbReference type="GO" id="GO:0005737">
    <property type="term" value="C:cytoplasm"/>
    <property type="evidence" value="ECO:0007669"/>
    <property type="project" value="UniProtKB-SubCell"/>
</dbReference>
<dbReference type="InterPro" id="IPR036322">
    <property type="entry name" value="WD40_repeat_dom_sf"/>
</dbReference>
<dbReference type="InterPro" id="IPR020472">
    <property type="entry name" value="WD40_PAC1"/>
</dbReference>
<feature type="repeat" description="WD" evidence="8">
    <location>
        <begin position="328"/>
        <end position="368"/>
    </location>
</feature>
<evidence type="ECO:0000256" key="8">
    <source>
        <dbReference type="PROSITE-ProRule" id="PRU00221"/>
    </source>
</evidence>
<evidence type="ECO:0000256" key="6">
    <source>
        <dbReference type="ARBA" id="ARBA00023242"/>
    </source>
</evidence>
<evidence type="ECO:0000256" key="7">
    <source>
        <dbReference type="ARBA" id="ARBA00040954"/>
    </source>
</evidence>
<keyword evidence="5" id="KW-0677">Repeat</keyword>
<dbReference type="Proteomes" id="UP000183832">
    <property type="component" value="Unassembled WGS sequence"/>
</dbReference>
<evidence type="ECO:0000256" key="4">
    <source>
        <dbReference type="ARBA" id="ARBA00022574"/>
    </source>
</evidence>
<dbReference type="STRING" id="568069.A0A1J1I5T8"/>
<evidence type="ECO:0000313" key="11">
    <source>
        <dbReference type="EMBL" id="CRK94948.1"/>
    </source>
</evidence>
<feature type="compositionally biased region" description="Polar residues" evidence="10">
    <location>
        <begin position="49"/>
        <end position="59"/>
    </location>
</feature>
<gene>
    <name evidence="11" type="ORF">CLUMA_CG008436</name>
</gene>
<comment type="subcellular location">
    <subcellularLocation>
        <location evidence="2">Cytoplasm</location>
    </subcellularLocation>
    <subcellularLocation>
        <location evidence="1">Nucleus</location>
    </subcellularLocation>
</comment>
<organism evidence="11 12">
    <name type="scientific">Clunio marinus</name>
    <dbReference type="NCBI Taxonomy" id="568069"/>
    <lineage>
        <taxon>Eukaryota</taxon>
        <taxon>Metazoa</taxon>
        <taxon>Ecdysozoa</taxon>
        <taxon>Arthropoda</taxon>
        <taxon>Hexapoda</taxon>
        <taxon>Insecta</taxon>
        <taxon>Pterygota</taxon>
        <taxon>Neoptera</taxon>
        <taxon>Endopterygota</taxon>
        <taxon>Diptera</taxon>
        <taxon>Nematocera</taxon>
        <taxon>Chironomoidea</taxon>
        <taxon>Chironomidae</taxon>
        <taxon>Clunio</taxon>
    </lineage>
</organism>
<dbReference type="GO" id="GO:0005634">
    <property type="term" value="C:nucleus"/>
    <property type="evidence" value="ECO:0007669"/>
    <property type="project" value="UniProtKB-SubCell"/>
</dbReference>
<reference evidence="11 12" key="1">
    <citation type="submission" date="2015-04" db="EMBL/GenBank/DDBJ databases">
        <authorList>
            <person name="Syromyatnikov M.Y."/>
            <person name="Popov V.N."/>
        </authorList>
    </citation>
    <scope>NUCLEOTIDE SEQUENCE [LARGE SCALE GENOMIC DNA]</scope>
</reference>
<keyword evidence="12" id="KW-1185">Reference proteome</keyword>
<dbReference type="AlphaFoldDB" id="A0A1J1I5T8"/>
<feature type="repeat" description="WD" evidence="8">
    <location>
        <begin position="285"/>
        <end position="326"/>
    </location>
</feature>
<accession>A0A1J1I5T8</accession>
<dbReference type="PROSITE" id="PS50294">
    <property type="entry name" value="WD_REPEATS_REGION"/>
    <property type="match status" value="3"/>
</dbReference>
<evidence type="ECO:0000256" key="9">
    <source>
        <dbReference type="SAM" id="Coils"/>
    </source>
</evidence>
<evidence type="ECO:0000256" key="3">
    <source>
        <dbReference type="ARBA" id="ARBA00022490"/>
    </source>
</evidence>
<sequence>MEKKKGSKALPDLPSDNQIRIKRLLQDLEREFDILLNENSLLQEQLNRFTSESGTPANTKENERPSADFEISEGKKLKSKLTASGTKAGYKIRAQTSRIVSSFKTQSIVSSLVRDFTGTHSDGVWEVSASLNQPLIATASADHLACIWSIDTGRCLLKYEGHGGSVNSIRFHPSKDLLLTASGDTTAHIFLGAVNWESAAASSRRGHSSEEELEDDSEEPHAVEERERIETLRTPLQEFSNGHSSVVVAADWIASTESPTQIITASWDRSAILWDIETKASIQTLTGHDNELTHCSAHQSHRLVVTSSRDSTFRLWDFRSEIPAVSVFQGHSESVTSTIFTKDDKVISGSDDKSVKIWELRNMRAPLTTIRTDSPVNRLAVSLSGVIAIPHDNRSIRLFDLNGQRIARLQRTSRMGHRRMVSSMAWKENSPTCNLFSSGFDKKVFGWHISI</sequence>
<feature type="region of interest" description="Disordered" evidence="10">
    <location>
        <begin position="49"/>
        <end position="71"/>
    </location>
</feature>
<feature type="repeat" description="WD" evidence="8">
    <location>
        <begin position="159"/>
        <end position="190"/>
    </location>
</feature>
<dbReference type="Pfam" id="PF00400">
    <property type="entry name" value="WD40"/>
    <property type="match status" value="5"/>
</dbReference>
<evidence type="ECO:0000313" key="12">
    <source>
        <dbReference type="Proteomes" id="UP000183832"/>
    </source>
</evidence>
<dbReference type="PRINTS" id="PR00320">
    <property type="entry name" value="GPROTEINBRPT"/>
</dbReference>
<feature type="coiled-coil region" evidence="9">
    <location>
        <begin position="18"/>
        <end position="45"/>
    </location>
</feature>
<dbReference type="SUPFAM" id="SSF50978">
    <property type="entry name" value="WD40 repeat-like"/>
    <property type="match status" value="1"/>
</dbReference>
<dbReference type="PROSITE" id="PS50082">
    <property type="entry name" value="WD_REPEATS_2"/>
    <property type="match status" value="5"/>
</dbReference>
<dbReference type="InterPro" id="IPR019775">
    <property type="entry name" value="WD40_repeat_CS"/>
</dbReference>
<feature type="compositionally biased region" description="Basic and acidic residues" evidence="10">
    <location>
        <begin position="60"/>
        <end position="71"/>
    </location>
</feature>
<keyword evidence="4 8" id="KW-0853">WD repeat</keyword>
<keyword evidence="3" id="KW-0963">Cytoplasm</keyword>
<name>A0A1J1I5T8_9DIPT</name>
<evidence type="ECO:0000256" key="5">
    <source>
        <dbReference type="ARBA" id="ARBA00022737"/>
    </source>
</evidence>
<keyword evidence="9" id="KW-0175">Coiled coil</keyword>
<feature type="region of interest" description="Disordered" evidence="10">
    <location>
        <begin position="202"/>
        <end position="222"/>
    </location>
</feature>
<dbReference type="InterPro" id="IPR015943">
    <property type="entry name" value="WD40/YVTN_repeat-like_dom_sf"/>
</dbReference>
<dbReference type="InterPro" id="IPR001680">
    <property type="entry name" value="WD40_rpt"/>
</dbReference>
<evidence type="ECO:0000256" key="2">
    <source>
        <dbReference type="ARBA" id="ARBA00004496"/>
    </source>
</evidence>
<protein>
    <recommendedName>
        <fullName evidence="7">WD repeat-containing protein 37</fullName>
    </recommendedName>
</protein>
<dbReference type="CDD" id="cd00200">
    <property type="entry name" value="WD40"/>
    <property type="match status" value="1"/>
</dbReference>
<dbReference type="EMBL" id="CVRI01000040">
    <property type="protein sequence ID" value="CRK94948.1"/>
    <property type="molecule type" value="Genomic_DNA"/>
</dbReference>
<dbReference type="OrthoDB" id="9984207at2759"/>
<proteinExistence type="predicted"/>
<dbReference type="PROSITE" id="PS00678">
    <property type="entry name" value="WD_REPEATS_1"/>
    <property type="match status" value="2"/>
</dbReference>
<feature type="repeat" description="WD" evidence="8">
    <location>
        <begin position="117"/>
        <end position="158"/>
    </location>
</feature>
<feature type="repeat" description="WD" evidence="8">
    <location>
        <begin position="240"/>
        <end position="284"/>
    </location>
</feature>